<dbReference type="RefSeq" id="WP_154356060.1">
    <property type="nucleotide sequence ID" value="NZ_WKJL01000001.1"/>
</dbReference>
<organism evidence="1 2">
    <name type="scientific">Duganella aquatilis</name>
    <dbReference type="NCBI Taxonomy" id="2666082"/>
    <lineage>
        <taxon>Bacteria</taxon>
        <taxon>Pseudomonadati</taxon>
        <taxon>Pseudomonadota</taxon>
        <taxon>Betaproteobacteria</taxon>
        <taxon>Burkholderiales</taxon>
        <taxon>Oxalobacteraceae</taxon>
        <taxon>Telluria group</taxon>
        <taxon>Duganella</taxon>
    </lineage>
</organism>
<evidence type="ECO:0000313" key="2">
    <source>
        <dbReference type="Proteomes" id="UP000439986"/>
    </source>
</evidence>
<accession>A0A844CQM8</accession>
<reference evidence="1 2" key="1">
    <citation type="submission" date="2019-11" db="EMBL/GenBank/DDBJ databases">
        <title>Novel species isolated from a subtropical stream in China.</title>
        <authorList>
            <person name="Lu H."/>
        </authorList>
    </citation>
    <scope>NUCLEOTIDE SEQUENCE [LARGE SCALE GENOMIC DNA]</scope>
    <source>
        <strain evidence="1 2">FT26W</strain>
    </source>
</reference>
<gene>
    <name evidence="1" type="ORF">GJ698_02895</name>
</gene>
<proteinExistence type="predicted"/>
<keyword evidence="2" id="KW-1185">Reference proteome</keyword>
<evidence type="ECO:0000313" key="1">
    <source>
        <dbReference type="EMBL" id="MRW83037.1"/>
    </source>
</evidence>
<sequence length="164" mass="17650">MKPITIRPKQMFAKGKAAASDWLADVGKSRERPYPLNVCRAVRQFDMVAQHEMMPNFRELLTAWEEGFDSTVAAGLRTSGHAHQVGAVTAHHQLLAIEAHAAEVRAESLHVDILMQAVLDKLDGLDDADTAVIECFATCAARSVALMRAASDSITALVVEGGAA</sequence>
<dbReference type="Proteomes" id="UP000439986">
    <property type="component" value="Unassembled WGS sequence"/>
</dbReference>
<dbReference type="EMBL" id="WKJL01000001">
    <property type="protein sequence ID" value="MRW83037.1"/>
    <property type="molecule type" value="Genomic_DNA"/>
</dbReference>
<comment type="caution">
    <text evidence="1">The sequence shown here is derived from an EMBL/GenBank/DDBJ whole genome shotgun (WGS) entry which is preliminary data.</text>
</comment>
<protein>
    <submittedName>
        <fullName evidence="1">Uncharacterized protein</fullName>
    </submittedName>
</protein>
<name>A0A844CQM8_9BURK</name>
<dbReference type="AlphaFoldDB" id="A0A844CQM8"/>